<dbReference type="AlphaFoldDB" id="A0A495IXR5"/>
<dbReference type="Proteomes" id="UP000268007">
    <property type="component" value="Unassembled WGS sequence"/>
</dbReference>
<gene>
    <name evidence="1" type="ORF">BDD43_1508</name>
</gene>
<dbReference type="EMBL" id="RBKU01000001">
    <property type="protein sequence ID" value="RKR81362.1"/>
    <property type="molecule type" value="Genomic_DNA"/>
</dbReference>
<comment type="caution">
    <text evidence="1">The sequence shown here is derived from an EMBL/GenBank/DDBJ whole genome shotgun (WGS) entry which is preliminary data.</text>
</comment>
<organism evidence="1 2">
    <name type="scientific">Mucilaginibacter gracilis</name>
    <dbReference type="NCBI Taxonomy" id="423350"/>
    <lineage>
        <taxon>Bacteria</taxon>
        <taxon>Pseudomonadati</taxon>
        <taxon>Bacteroidota</taxon>
        <taxon>Sphingobacteriia</taxon>
        <taxon>Sphingobacteriales</taxon>
        <taxon>Sphingobacteriaceae</taxon>
        <taxon>Mucilaginibacter</taxon>
    </lineage>
</organism>
<dbReference type="RefSeq" id="WP_121197071.1">
    <property type="nucleotide sequence ID" value="NZ_RBKU01000001.1"/>
</dbReference>
<evidence type="ECO:0000313" key="1">
    <source>
        <dbReference type="EMBL" id="RKR81362.1"/>
    </source>
</evidence>
<sequence>MERIVLEVDDTVGKIYQSFSKESKQQLSQTISMMVKKMVNDATFADYAKLLDNIGDEALKNGLTPEVLEELLANND</sequence>
<protein>
    <submittedName>
        <fullName evidence="1">Uncharacterized protein</fullName>
    </submittedName>
</protein>
<name>A0A495IXR5_9SPHI</name>
<evidence type="ECO:0000313" key="2">
    <source>
        <dbReference type="Proteomes" id="UP000268007"/>
    </source>
</evidence>
<proteinExistence type="predicted"/>
<accession>A0A495IXR5</accession>
<dbReference type="OrthoDB" id="799982at2"/>
<reference evidence="1 2" key="1">
    <citation type="submission" date="2018-10" db="EMBL/GenBank/DDBJ databases">
        <title>Genomic Encyclopedia of Archaeal and Bacterial Type Strains, Phase II (KMG-II): from individual species to whole genera.</title>
        <authorList>
            <person name="Goeker M."/>
        </authorList>
    </citation>
    <scope>NUCLEOTIDE SEQUENCE [LARGE SCALE GENOMIC DNA]</scope>
    <source>
        <strain evidence="1 2">DSM 18602</strain>
    </source>
</reference>
<keyword evidence="2" id="KW-1185">Reference proteome</keyword>